<dbReference type="EMBL" id="WJQU01003748">
    <property type="protein sequence ID" value="KAJ6622382.1"/>
    <property type="molecule type" value="Genomic_DNA"/>
</dbReference>
<evidence type="ECO:0000256" key="8">
    <source>
        <dbReference type="ARBA" id="ARBA00023136"/>
    </source>
</evidence>
<protein>
    <submittedName>
        <fullName evidence="13">Zinc transporter 8</fullName>
    </submittedName>
</protein>
<evidence type="ECO:0000256" key="1">
    <source>
        <dbReference type="ARBA" id="ARBA00004141"/>
    </source>
</evidence>
<feature type="domain" description="Cation efflux protein transmembrane" evidence="11">
    <location>
        <begin position="163"/>
        <end position="248"/>
    </location>
</feature>
<evidence type="ECO:0000259" key="11">
    <source>
        <dbReference type="Pfam" id="PF01545"/>
    </source>
</evidence>
<feature type="transmembrane region" description="Helical" evidence="10">
    <location>
        <begin position="190"/>
        <end position="213"/>
    </location>
</feature>
<dbReference type="OrthoDB" id="9944568at2759"/>
<dbReference type="InterPro" id="IPR002524">
    <property type="entry name" value="Cation_efflux"/>
</dbReference>
<comment type="subcellular location">
    <subcellularLocation>
        <location evidence="1">Membrane</location>
        <topology evidence="1">Multi-pass membrane protein</topology>
    </subcellularLocation>
</comment>
<keyword evidence="4 10" id="KW-0812">Transmembrane</keyword>
<dbReference type="PANTHER" id="PTHR11562:SF84">
    <property type="entry name" value="LD05335P"/>
    <property type="match status" value="1"/>
</dbReference>
<dbReference type="InterPro" id="IPR050681">
    <property type="entry name" value="CDF/SLC30A"/>
</dbReference>
<evidence type="ECO:0000256" key="7">
    <source>
        <dbReference type="ARBA" id="ARBA00023065"/>
    </source>
</evidence>
<dbReference type="GO" id="GO:0010043">
    <property type="term" value="P:response to zinc ion"/>
    <property type="evidence" value="ECO:0007669"/>
    <property type="project" value="TreeGrafter"/>
</dbReference>
<keyword evidence="14" id="KW-1185">Reference proteome</keyword>
<gene>
    <name evidence="13" type="primary">slc30a8</name>
    <name evidence="13" type="ORF">Bhyg_17072</name>
</gene>
<feature type="domain" description="Cation efflux protein cytoplasmic" evidence="12">
    <location>
        <begin position="253"/>
        <end position="325"/>
    </location>
</feature>
<evidence type="ECO:0000259" key="12">
    <source>
        <dbReference type="Pfam" id="PF16916"/>
    </source>
</evidence>
<dbReference type="GO" id="GO:0005385">
    <property type="term" value="F:zinc ion transmembrane transporter activity"/>
    <property type="evidence" value="ECO:0007669"/>
    <property type="project" value="TreeGrafter"/>
</dbReference>
<proteinExistence type="inferred from homology"/>
<comment type="similarity">
    <text evidence="2">Belongs to the cation diffusion facilitator (CDF) transporter (TC 2.A.4) family. SLC30A subfamily.</text>
</comment>
<dbReference type="Pfam" id="PF01545">
    <property type="entry name" value="Cation_efflux"/>
    <property type="match status" value="1"/>
</dbReference>
<feature type="transmembrane region" description="Helical" evidence="10">
    <location>
        <begin position="219"/>
        <end position="237"/>
    </location>
</feature>
<feature type="region of interest" description="Disordered" evidence="9">
    <location>
        <begin position="93"/>
        <end position="127"/>
    </location>
</feature>
<keyword evidence="3" id="KW-0813">Transport</keyword>
<dbReference type="Pfam" id="PF16916">
    <property type="entry name" value="ZT_dimer"/>
    <property type="match status" value="1"/>
</dbReference>
<feature type="non-terminal residue" evidence="13">
    <location>
        <position position="1"/>
    </location>
</feature>
<evidence type="ECO:0000256" key="9">
    <source>
        <dbReference type="SAM" id="MobiDB-lite"/>
    </source>
</evidence>
<comment type="caution">
    <text evidence="13">The sequence shown here is derived from an EMBL/GenBank/DDBJ whole genome shotgun (WGS) entry which is preliminary data.</text>
</comment>
<dbReference type="SUPFAM" id="SSF161111">
    <property type="entry name" value="Cation efflux protein transmembrane domain-like"/>
    <property type="match status" value="1"/>
</dbReference>
<dbReference type="Proteomes" id="UP001151699">
    <property type="component" value="Unassembled WGS sequence"/>
</dbReference>
<name>A0A9Q0MI22_9DIPT</name>
<keyword evidence="5" id="KW-0864">Zinc transport</keyword>
<dbReference type="Gene3D" id="1.20.1510.10">
    <property type="entry name" value="Cation efflux protein transmembrane domain"/>
    <property type="match status" value="1"/>
</dbReference>
<dbReference type="GO" id="GO:0005886">
    <property type="term" value="C:plasma membrane"/>
    <property type="evidence" value="ECO:0007669"/>
    <property type="project" value="TreeGrafter"/>
</dbReference>
<dbReference type="InterPro" id="IPR058533">
    <property type="entry name" value="Cation_efflux_TM"/>
</dbReference>
<dbReference type="AlphaFoldDB" id="A0A9Q0MI22"/>
<keyword evidence="6 10" id="KW-1133">Transmembrane helix</keyword>
<reference evidence="13" key="1">
    <citation type="submission" date="2022-07" db="EMBL/GenBank/DDBJ databases">
        <authorList>
            <person name="Trinca V."/>
            <person name="Uliana J.V.C."/>
            <person name="Torres T.T."/>
            <person name="Ward R.J."/>
            <person name="Monesi N."/>
        </authorList>
    </citation>
    <scope>NUCLEOTIDE SEQUENCE</scope>
    <source>
        <strain evidence="13">HSMRA1968</strain>
        <tissue evidence="13">Whole embryos</tissue>
    </source>
</reference>
<dbReference type="NCBIfam" id="TIGR01297">
    <property type="entry name" value="CDF"/>
    <property type="match status" value="1"/>
</dbReference>
<keyword evidence="7" id="KW-0406">Ion transport</keyword>
<sequence>MADYIDNSIGNDDGNGYLQYSGSEDQNVPLIKDKQRTKTRNTIKLHPIAVYIIETSHSPCKYNRGNNNDFADAQTVISQTVNGSNGLLTRSDSICSYRSPSHSRTNSFSKKITSHDGRKGSVPSASPSAILHMKLTDTLSHRNSFDGISERSLNQHRHRHSQDDARNDCEIEDEQNASEFSKKNINIQAAVIHVLGDFIQSIGVFVASLLIKFYPNFKIADPICTFVFSIIVILTTVRIMKESLSVLLDAVPSSVRLSDLREELSRIDGVSVHFLNVWSITTNHHVMSAHVLIDTHANSEDILYLATRVARKKFGIKNATLQIERQTNTDNMNNILEPVGNFV</sequence>
<evidence type="ECO:0000256" key="4">
    <source>
        <dbReference type="ARBA" id="ARBA00022692"/>
    </source>
</evidence>
<evidence type="ECO:0000256" key="6">
    <source>
        <dbReference type="ARBA" id="ARBA00022989"/>
    </source>
</evidence>
<dbReference type="PANTHER" id="PTHR11562">
    <property type="entry name" value="CATION EFFLUX PROTEIN/ ZINC TRANSPORTER"/>
    <property type="match status" value="1"/>
</dbReference>
<evidence type="ECO:0000313" key="13">
    <source>
        <dbReference type="EMBL" id="KAJ6622382.1"/>
    </source>
</evidence>
<keyword evidence="5" id="KW-0862">Zinc</keyword>
<organism evidence="13 14">
    <name type="scientific">Pseudolycoriella hygida</name>
    <dbReference type="NCBI Taxonomy" id="35572"/>
    <lineage>
        <taxon>Eukaryota</taxon>
        <taxon>Metazoa</taxon>
        <taxon>Ecdysozoa</taxon>
        <taxon>Arthropoda</taxon>
        <taxon>Hexapoda</taxon>
        <taxon>Insecta</taxon>
        <taxon>Pterygota</taxon>
        <taxon>Neoptera</taxon>
        <taxon>Endopterygota</taxon>
        <taxon>Diptera</taxon>
        <taxon>Nematocera</taxon>
        <taxon>Sciaroidea</taxon>
        <taxon>Sciaridae</taxon>
        <taxon>Pseudolycoriella</taxon>
    </lineage>
</organism>
<dbReference type="InterPro" id="IPR027469">
    <property type="entry name" value="Cation_efflux_TMD_sf"/>
</dbReference>
<accession>A0A9Q0MI22</accession>
<evidence type="ECO:0000256" key="3">
    <source>
        <dbReference type="ARBA" id="ARBA00022448"/>
    </source>
</evidence>
<feature type="compositionally biased region" description="Polar residues" evidence="9">
    <location>
        <begin position="93"/>
        <end position="111"/>
    </location>
</feature>
<dbReference type="InterPro" id="IPR027470">
    <property type="entry name" value="Cation_efflux_CTD"/>
</dbReference>
<evidence type="ECO:0000256" key="10">
    <source>
        <dbReference type="SAM" id="Phobius"/>
    </source>
</evidence>
<keyword evidence="8 10" id="KW-0472">Membrane</keyword>
<evidence type="ECO:0000256" key="2">
    <source>
        <dbReference type="ARBA" id="ARBA00008873"/>
    </source>
</evidence>
<evidence type="ECO:0000256" key="5">
    <source>
        <dbReference type="ARBA" id="ARBA00022906"/>
    </source>
</evidence>
<evidence type="ECO:0000313" key="14">
    <source>
        <dbReference type="Proteomes" id="UP001151699"/>
    </source>
</evidence>